<organism evidence="2 3">
    <name type="scientific">Paramecium pentaurelia</name>
    <dbReference type="NCBI Taxonomy" id="43138"/>
    <lineage>
        <taxon>Eukaryota</taxon>
        <taxon>Sar</taxon>
        <taxon>Alveolata</taxon>
        <taxon>Ciliophora</taxon>
        <taxon>Intramacronucleata</taxon>
        <taxon>Oligohymenophorea</taxon>
        <taxon>Peniculida</taxon>
        <taxon>Parameciidae</taxon>
        <taxon>Paramecium</taxon>
    </lineage>
</organism>
<evidence type="ECO:0000313" key="3">
    <source>
        <dbReference type="Proteomes" id="UP000689195"/>
    </source>
</evidence>
<keyword evidence="3" id="KW-1185">Reference proteome</keyword>
<evidence type="ECO:0000313" key="2">
    <source>
        <dbReference type="EMBL" id="CAD8167189.1"/>
    </source>
</evidence>
<comment type="caution">
    <text evidence="2">The sequence shown here is derived from an EMBL/GenBank/DDBJ whole genome shotgun (WGS) entry which is preliminary data.</text>
</comment>
<gene>
    <name evidence="2" type="ORF">PPENT_87.1.T0460274</name>
</gene>
<dbReference type="EMBL" id="CAJJDO010000046">
    <property type="protein sequence ID" value="CAD8167189.1"/>
    <property type="molecule type" value="Genomic_DNA"/>
</dbReference>
<evidence type="ECO:0000256" key="1">
    <source>
        <dbReference type="SAM" id="Coils"/>
    </source>
</evidence>
<dbReference type="AlphaFoldDB" id="A0A8S1UUC5"/>
<protein>
    <submittedName>
        <fullName evidence="2">Uncharacterized protein</fullName>
    </submittedName>
</protein>
<sequence>MICSNIKILQNNENLTSKFLEEKIEVYGLEMQQCIESSFIRIDNFLDQIINDSFNSFNQNLEQSQLAMLHQQFILFPQLAIPNFANQQFGNELIHSLTPLVKFSIENEIKKNVEALNQDNRAIQKENQQIQDLNHQILIQSNNIKELYKQQQNENQLTQQKSKILVENEEVLQNQFLQQSKQIQYLNENLKLIENKLKTNLIIFNKELESSLRNYSKELAFSTKFKQKDIQILENGKIAFAQNNVWQVCICDQPIPKQNVITFKFNVLQMHQFYSGICFRDIISKDYRGYVSDLGHGYYLMCKDGYVYSNHDKEKNEQPLGFKLQVNDIIEITVDLKQQLIKWENKKSNQSYTLTIETNYELYPCFRLASSKVLLIE</sequence>
<reference evidence="2" key="1">
    <citation type="submission" date="2021-01" db="EMBL/GenBank/DDBJ databases">
        <authorList>
            <consortium name="Genoscope - CEA"/>
            <person name="William W."/>
        </authorList>
    </citation>
    <scope>NUCLEOTIDE SEQUENCE</scope>
</reference>
<dbReference type="OrthoDB" id="325147at2759"/>
<name>A0A8S1UUC5_9CILI</name>
<dbReference type="Proteomes" id="UP000689195">
    <property type="component" value="Unassembled WGS sequence"/>
</dbReference>
<proteinExistence type="predicted"/>
<feature type="coiled-coil region" evidence="1">
    <location>
        <begin position="106"/>
        <end position="161"/>
    </location>
</feature>
<keyword evidence="1" id="KW-0175">Coiled coil</keyword>
<accession>A0A8S1UUC5</accession>